<dbReference type="GO" id="GO:0005829">
    <property type="term" value="C:cytosol"/>
    <property type="evidence" value="ECO:0007669"/>
    <property type="project" value="TreeGrafter"/>
</dbReference>
<comment type="catalytic activity">
    <reaction evidence="1">
        <text>[protein]-peptidylproline (omega=180) = [protein]-peptidylproline (omega=0)</text>
        <dbReference type="Rhea" id="RHEA:16237"/>
        <dbReference type="Rhea" id="RHEA-COMP:10747"/>
        <dbReference type="Rhea" id="RHEA-COMP:10748"/>
        <dbReference type="ChEBI" id="CHEBI:83833"/>
        <dbReference type="ChEBI" id="CHEBI:83834"/>
        <dbReference type="EC" id="5.2.1.8"/>
    </reaction>
</comment>
<dbReference type="Pfam" id="PF00160">
    <property type="entry name" value="Pro_isomerase"/>
    <property type="match status" value="2"/>
</dbReference>
<dbReference type="EMBL" id="JWIN03000002">
    <property type="protein sequence ID" value="KAB1281960.1"/>
    <property type="molecule type" value="Genomic_DNA"/>
</dbReference>
<gene>
    <name evidence="9" type="ORF">Cadr_000001311</name>
</gene>
<dbReference type="AlphaFoldDB" id="A0A5N4EF48"/>
<dbReference type="InterPro" id="IPR011990">
    <property type="entry name" value="TPR-like_helical_dom_sf"/>
</dbReference>
<keyword evidence="3" id="KW-0677">Repeat</keyword>
<dbReference type="FunFam" id="1.25.40.10:FF:000029">
    <property type="entry name" value="peptidyl-prolyl cis-trans isomerase D"/>
    <property type="match status" value="1"/>
</dbReference>
<feature type="domain" description="PPIase cyclophilin-type" evidence="8">
    <location>
        <begin position="19"/>
        <end position="266"/>
    </location>
</feature>
<protein>
    <recommendedName>
        <fullName evidence="2">peptidylprolyl isomerase</fullName>
        <ecNumber evidence="2">5.2.1.8</ecNumber>
    </recommendedName>
</protein>
<dbReference type="PANTHER" id="PTHR11071:SF561">
    <property type="entry name" value="PEPTIDYL-PROLYL CIS-TRANS ISOMERASE D-RELATED"/>
    <property type="match status" value="1"/>
</dbReference>
<evidence type="ECO:0000313" key="10">
    <source>
        <dbReference type="Proteomes" id="UP000299084"/>
    </source>
</evidence>
<evidence type="ECO:0000256" key="3">
    <source>
        <dbReference type="ARBA" id="ARBA00022737"/>
    </source>
</evidence>
<dbReference type="InterPro" id="IPR020892">
    <property type="entry name" value="Cyclophilin-type_PPIase_CS"/>
</dbReference>
<dbReference type="Gene3D" id="1.25.40.10">
    <property type="entry name" value="Tetratricopeptide repeat domain"/>
    <property type="match status" value="1"/>
</dbReference>
<comment type="caution">
    <text evidence="9">The sequence shown here is derived from an EMBL/GenBank/DDBJ whole genome shotgun (WGS) entry which is preliminary data.</text>
</comment>
<organism evidence="9 10">
    <name type="scientific">Camelus dromedarius</name>
    <name type="common">Dromedary</name>
    <name type="synonym">Arabian camel</name>
    <dbReference type="NCBI Taxonomy" id="9838"/>
    <lineage>
        <taxon>Eukaryota</taxon>
        <taxon>Metazoa</taxon>
        <taxon>Chordata</taxon>
        <taxon>Craniata</taxon>
        <taxon>Vertebrata</taxon>
        <taxon>Euteleostomi</taxon>
        <taxon>Mammalia</taxon>
        <taxon>Eutheria</taxon>
        <taxon>Laurasiatheria</taxon>
        <taxon>Artiodactyla</taxon>
        <taxon>Tylopoda</taxon>
        <taxon>Camelidae</taxon>
        <taxon>Camelus</taxon>
    </lineage>
</organism>
<feature type="repeat" description="TPR" evidence="7">
    <location>
        <begin position="419"/>
        <end position="452"/>
    </location>
</feature>
<dbReference type="InterPro" id="IPR019734">
    <property type="entry name" value="TPR_rpt"/>
</dbReference>
<dbReference type="SMART" id="SM00028">
    <property type="entry name" value="TPR"/>
    <property type="match status" value="3"/>
</dbReference>
<dbReference type="PANTHER" id="PTHR11071">
    <property type="entry name" value="PEPTIDYL-PROLYL CIS-TRANS ISOMERASE"/>
    <property type="match status" value="1"/>
</dbReference>
<evidence type="ECO:0000259" key="8">
    <source>
        <dbReference type="PROSITE" id="PS50072"/>
    </source>
</evidence>
<dbReference type="EC" id="5.2.1.8" evidence="2"/>
<evidence type="ECO:0000313" key="9">
    <source>
        <dbReference type="EMBL" id="KAB1281960.1"/>
    </source>
</evidence>
<evidence type="ECO:0000256" key="5">
    <source>
        <dbReference type="ARBA" id="ARBA00023110"/>
    </source>
</evidence>
<keyword evidence="4 7" id="KW-0802">TPR repeat</keyword>
<keyword evidence="5" id="KW-0697">Rotamase</keyword>
<dbReference type="GO" id="GO:0003755">
    <property type="term" value="F:peptidyl-prolyl cis-trans isomerase activity"/>
    <property type="evidence" value="ECO:0007669"/>
    <property type="project" value="UniProtKB-KW"/>
</dbReference>
<dbReference type="CDD" id="cd01926">
    <property type="entry name" value="cyclophilin_ABH_like"/>
    <property type="match status" value="1"/>
</dbReference>
<dbReference type="PROSITE" id="PS50072">
    <property type="entry name" value="CSA_PPIASE_2"/>
    <property type="match status" value="1"/>
</dbReference>
<feature type="repeat" description="TPR" evidence="7">
    <location>
        <begin position="385"/>
        <end position="418"/>
    </location>
</feature>
<proteinExistence type="predicted"/>
<name>A0A5N4EF48_CAMDR</name>
<dbReference type="GO" id="GO:0016018">
    <property type="term" value="F:cyclosporin A binding"/>
    <property type="evidence" value="ECO:0007669"/>
    <property type="project" value="TreeGrafter"/>
</dbReference>
<dbReference type="GO" id="GO:0006457">
    <property type="term" value="P:protein folding"/>
    <property type="evidence" value="ECO:0007669"/>
    <property type="project" value="InterPro"/>
</dbReference>
<dbReference type="SUPFAM" id="SSF50891">
    <property type="entry name" value="Cyclophilin-like"/>
    <property type="match status" value="1"/>
</dbReference>
<dbReference type="Proteomes" id="UP000299084">
    <property type="component" value="Unassembled WGS sequence"/>
</dbReference>
<evidence type="ECO:0000256" key="7">
    <source>
        <dbReference type="PROSITE-ProRule" id="PRU00339"/>
    </source>
</evidence>
<evidence type="ECO:0000256" key="2">
    <source>
        <dbReference type="ARBA" id="ARBA00013194"/>
    </source>
</evidence>
<dbReference type="InterPro" id="IPR029000">
    <property type="entry name" value="Cyclophilin-like_dom_sf"/>
</dbReference>
<evidence type="ECO:0000256" key="4">
    <source>
        <dbReference type="ARBA" id="ARBA00022803"/>
    </source>
</evidence>
<sequence length="482" mass="53047">MSHPSPQAKPSNPSNPRVFLDVDVGGERVGRIVLELFADIVPKTAENFRALCTGEKGIGPTTGKPLHFKGCPFHRIIKKFMIQGGDFSNQNGTGGESIYGEKFEDENFHYKSSHTIANVQAVGLGNWHIWLVSRLLKDITGACAISSSLSQDVPIRLYVLSAVMGAKGFMRMKSLHGVTDAAQMVREDEEEEEGHDKEGLLSMANAGCNTNGSQFFITTVPTPHLDGKHVVFGQVIKGMGVARILENVEVKGEKPAKLCVIAECGELKDGDDWGIFPKDGSSDSHPDFPEDADIDLKDVDKILLITEDLKNIGNTFFKSQNWEMAIKKYTKVLRSEAAAVVSWKQQSESWRWLHAAFGPVSSRYVEAYKAVTQEADAARLQSVALSCVLNIGACKLKMSDWQGAVDSCVEALEIDPSNTKALYRRAQGWQGLKEYNEALADLKKAQEIAPEDKAIQAELLKVKQKIKAQKDKEKAAYAKMFA</sequence>
<keyword evidence="6 9" id="KW-0413">Isomerase</keyword>
<reference evidence="9 10" key="1">
    <citation type="journal article" date="2019" name="Mol. Ecol. Resour.">
        <title>Improving Illumina assemblies with Hi-C and long reads: an example with the North African dromedary.</title>
        <authorList>
            <person name="Elbers J.P."/>
            <person name="Rogers M.F."/>
            <person name="Perelman P.L."/>
            <person name="Proskuryakova A.A."/>
            <person name="Serdyukova N.A."/>
            <person name="Johnson W.E."/>
            <person name="Horin P."/>
            <person name="Corander J."/>
            <person name="Murphy D."/>
            <person name="Burger P.A."/>
        </authorList>
    </citation>
    <scope>NUCLEOTIDE SEQUENCE [LARGE SCALE GENOMIC DNA]</scope>
    <source>
        <strain evidence="9">Drom800</strain>
        <tissue evidence="9">Blood</tissue>
    </source>
</reference>
<accession>A0A5N4EF48</accession>
<dbReference type="PROSITE" id="PS50005">
    <property type="entry name" value="TPR"/>
    <property type="match status" value="2"/>
</dbReference>
<keyword evidence="10" id="KW-1185">Reference proteome</keyword>
<dbReference type="STRING" id="9838.ENSCDRP00005010792"/>
<dbReference type="PROSITE" id="PS00170">
    <property type="entry name" value="CSA_PPIASE_1"/>
    <property type="match status" value="1"/>
</dbReference>
<dbReference type="PRINTS" id="PR00153">
    <property type="entry name" value="CSAPPISMRASE"/>
</dbReference>
<dbReference type="SUPFAM" id="SSF48452">
    <property type="entry name" value="TPR-like"/>
    <property type="match status" value="1"/>
</dbReference>
<dbReference type="InterPro" id="IPR002130">
    <property type="entry name" value="Cyclophilin-type_PPIase_dom"/>
</dbReference>
<evidence type="ECO:0000256" key="6">
    <source>
        <dbReference type="ARBA" id="ARBA00023235"/>
    </source>
</evidence>
<dbReference type="Gene3D" id="2.40.100.10">
    <property type="entry name" value="Cyclophilin-like"/>
    <property type="match status" value="2"/>
</dbReference>
<evidence type="ECO:0000256" key="1">
    <source>
        <dbReference type="ARBA" id="ARBA00000971"/>
    </source>
</evidence>